<organism evidence="1 2">
    <name type="scientific">Sparassis crispa</name>
    <dbReference type="NCBI Taxonomy" id="139825"/>
    <lineage>
        <taxon>Eukaryota</taxon>
        <taxon>Fungi</taxon>
        <taxon>Dikarya</taxon>
        <taxon>Basidiomycota</taxon>
        <taxon>Agaricomycotina</taxon>
        <taxon>Agaricomycetes</taxon>
        <taxon>Polyporales</taxon>
        <taxon>Sparassidaceae</taxon>
        <taxon>Sparassis</taxon>
    </lineage>
</organism>
<name>A0A401H1Y2_9APHY</name>
<dbReference type="GeneID" id="38785320"/>
<dbReference type="OrthoDB" id="3223825at2759"/>
<dbReference type="RefSeq" id="XP_027619316.1">
    <property type="nucleotide sequence ID" value="XM_027763515.1"/>
</dbReference>
<gene>
    <name evidence="1" type="ORF">SCP_1302180</name>
</gene>
<evidence type="ECO:0000313" key="2">
    <source>
        <dbReference type="Proteomes" id="UP000287166"/>
    </source>
</evidence>
<accession>A0A401H1Y2</accession>
<dbReference type="AlphaFoldDB" id="A0A401H1Y2"/>
<sequence>MTSLGIGKEQETPFEDELFLERLETLYDRSLAELRTFAERESRPFEEVRKCMAQRHCKYLFEAEPGSTSSKQEQKDNILRSTSHTLESLQKIAGLQAFFLVVNPFDPEDKGFLGGTLQGREFWRGHRGCGEAGAEAFKAQCLKASEERTRSSYVASTPVPAPNVQKTTVVPRQKGPASSLKRDVYASVRNAIRAASGVRNAEMKWSDHSRLQVYGIRLEGWPAGVPVTNPSTLTVAQNQQVLEALCTGNMYFTRTGEPQDSTNPAAPSDPGTFGRVELSDNSFDISWACEEIPDDTVESSSSFASASYSIPQQDLTLTSREATLPSPFIVSTHETQPTAVIDVEGIPRKRPRSET</sequence>
<dbReference type="EMBL" id="BFAD01000013">
    <property type="protein sequence ID" value="GBE88403.1"/>
    <property type="molecule type" value="Genomic_DNA"/>
</dbReference>
<protein>
    <submittedName>
        <fullName evidence="1">Uncharacterized protein</fullName>
    </submittedName>
</protein>
<dbReference type="Proteomes" id="UP000287166">
    <property type="component" value="Unassembled WGS sequence"/>
</dbReference>
<keyword evidence="2" id="KW-1185">Reference proteome</keyword>
<evidence type="ECO:0000313" key="1">
    <source>
        <dbReference type="EMBL" id="GBE88403.1"/>
    </source>
</evidence>
<comment type="caution">
    <text evidence="1">The sequence shown here is derived from an EMBL/GenBank/DDBJ whole genome shotgun (WGS) entry which is preliminary data.</text>
</comment>
<dbReference type="InParanoid" id="A0A401H1Y2"/>
<proteinExistence type="predicted"/>
<reference evidence="1 2" key="1">
    <citation type="journal article" date="2018" name="Sci. Rep.">
        <title>Genome sequence of the cauliflower mushroom Sparassis crispa (Hanabiratake) and its association with beneficial usage.</title>
        <authorList>
            <person name="Kiyama R."/>
            <person name="Furutani Y."/>
            <person name="Kawaguchi K."/>
            <person name="Nakanishi T."/>
        </authorList>
    </citation>
    <scope>NUCLEOTIDE SEQUENCE [LARGE SCALE GENOMIC DNA]</scope>
</reference>